<keyword evidence="4 6" id="KW-1133">Transmembrane helix</keyword>
<protein>
    <submittedName>
        <fullName evidence="8">DedA family protein</fullName>
    </submittedName>
</protein>
<comment type="caution">
    <text evidence="8">The sequence shown here is derived from an EMBL/GenBank/DDBJ whole genome shotgun (WGS) entry which is preliminary data.</text>
</comment>
<sequence length="202" mass="22243">MFDFITGWIEQGGLLAVGLLMILENVFPPIPSELIVPLAGFKAAEGTFSLTGLLIVATLGSVLGTLFWYALARLWGRERFLRFLDRHGVWLTMSREEAIDAMDWFHRYGPAAVFLGRLVPTARTLISVPAGLSGMSFPSFLAYTAAGSAIWIALLAGAGYLLEDNYAAVEHWVNPVSTLVVVLIVGLYLYRVARGLLRRRRA</sequence>
<name>A0A5C4N9W1_9RHOB</name>
<gene>
    <name evidence="8" type="ORF">FHG71_10620</name>
</gene>
<dbReference type="InterPro" id="IPR051311">
    <property type="entry name" value="DedA_domain"/>
</dbReference>
<feature type="transmembrane region" description="Helical" evidence="6">
    <location>
        <begin position="172"/>
        <end position="190"/>
    </location>
</feature>
<evidence type="ECO:0000313" key="8">
    <source>
        <dbReference type="EMBL" id="TNC71621.1"/>
    </source>
</evidence>
<keyword evidence="5 6" id="KW-0472">Membrane</keyword>
<comment type="subcellular location">
    <subcellularLocation>
        <location evidence="1">Cell membrane</location>
        <topology evidence="1">Multi-pass membrane protein</topology>
    </subcellularLocation>
</comment>
<dbReference type="OrthoDB" id="9813426at2"/>
<evidence type="ECO:0000259" key="7">
    <source>
        <dbReference type="Pfam" id="PF09335"/>
    </source>
</evidence>
<feature type="transmembrane region" description="Helical" evidence="6">
    <location>
        <begin position="12"/>
        <end position="30"/>
    </location>
</feature>
<accession>A0A5C4N9W1</accession>
<dbReference type="PANTHER" id="PTHR42709">
    <property type="entry name" value="ALKALINE PHOSPHATASE LIKE PROTEIN"/>
    <property type="match status" value="1"/>
</dbReference>
<dbReference type="Proteomes" id="UP000305709">
    <property type="component" value="Unassembled WGS sequence"/>
</dbReference>
<dbReference type="Pfam" id="PF09335">
    <property type="entry name" value="VTT_dom"/>
    <property type="match status" value="1"/>
</dbReference>
<reference evidence="8 9" key="1">
    <citation type="submission" date="2019-06" db="EMBL/GenBank/DDBJ databases">
        <authorList>
            <person name="Jiang L."/>
        </authorList>
    </citation>
    <scope>NUCLEOTIDE SEQUENCE [LARGE SCALE GENOMIC DNA]</scope>
    <source>
        <strain evidence="8 9">YIM 48858</strain>
    </source>
</reference>
<proteinExistence type="predicted"/>
<evidence type="ECO:0000256" key="5">
    <source>
        <dbReference type="ARBA" id="ARBA00023136"/>
    </source>
</evidence>
<evidence type="ECO:0000256" key="1">
    <source>
        <dbReference type="ARBA" id="ARBA00004651"/>
    </source>
</evidence>
<feature type="transmembrane region" description="Helical" evidence="6">
    <location>
        <begin position="140"/>
        <end position="160"/>
    </location>
</feature>
<evidence type="ECO:0000256" key="3">
    <source>
        <dbReference type="ARBA" id="ARBA00022692"/>
    </source>
</evidence>
<evidence type="ECO:0000256" key="2">
    <source>
        <dbReference type="ARBA" id="ARBA00022475"/>
    </source>
</evidence>
<feature type="domain" description="VTT" evidence="7">
    <location>
        <begin position="30"/>
        <end position="160"/>
    </location>
</feature>
<keyword evidence="2" id="KW-1003">Cell membrane</keyword>
<keyword evidence="9" id="KW-1185">Reference proteome</keyword>
<evidence type="ECO:0000256" key="4">
    <source>
        <dbReference type="ARBA" id="ARBA00022989"/>
    </source>
</evidence>
<dbReference type="PANTHER" id="PTHR42709:SF6">
    <property type="entry name" value="UNDECAPRENYL PHOSPHATE TRANSPORTER A"/>
    <property type="match status" value="1"/>
</dbReference>
<feature type="transmembrane region" description="Helical" evidence="6">
    <location>
        <begin position="50"/>
        <end position="72"/>
    </location>
</feature>
<evidence type="ECO:0000256" key="6">
    <source>
        <dbReference type="SAM" id="Phobius"/>
    </source>
</evidence>
<keyword evidence="3 6" id="KW-0812">Transmembrane</keyword>
<dbReference type="AlphaFoldDB" id="A0A5C4N9W1"/>
<dbReference type="InterPro" id="IPR032816">
    <property type="entry name" value="VTT_dom"/>
</dbReference>
<dbReference type="GO" id="GO:0005886">
    <property type="term" value="C:plasma membrane"/>
    <property type="evidence" value="ECO:0007669"/>
    <property type="project" value="UniProtKB-SubCell"/>
</dbReference>
<organism evidence="8 9">
    <name type="scientific">Rubellimicrobium roseum</name>
    <dbReference type="NCBI Taxonomy" id="687525"/>
    <lineage>
        <taxon>Bacteria</taxon>
        <taxon>Pseudomonadati</taxon>
        <taxon>Pseudomonadota</taxon>
        <taxon>Alphaproteobacteria</taxon>
        <taxon>Rhodobacterales</taxon>
        <taxon>Roseobacteraceae</taxon>
        <taxon>Rubellimicrobium</taxon>
    </lineage>
</organism>
<evidence type="ECO:0000313" key="9">
    <source>
        <dbReference type="Proteomes" id="UP000305709"/>
    </source>
</evidence>
<dbReference type="EMBL" id="VDFV01000012">
    <property type="protein sequence ID" value="TNC71621.1"/>
    <property type="molecule type" value="Genomic_DNA"/>
</dbReference>
<dbReference type="RefSeq" id="WP_139081657.1">
    <property type="nucleotide sequence ID" value="NZ_VDFV01000012.1"/>
</dbReference>